<dbReference type="AlphaFoldDB" id="A0A6L8KBZ1"/>
<gene>
    <name evidence="1" type="ORF">GTP46_04600</name>
</gene>
<evidence type="ECO:0000313" key="2">
    <source>
        <dbReference type="Proteomes" id="UP000479335"/>
    </source>
</evidence>
<proteinExistence type="predicted"/>
<keyword evidence="2" id="KW-1185">Reference proteome</keyword>
<name>A0A6L8KBZ1_9BURK</name>
<accession>A0A6L8KBZ1</accession>
<sequence length="112" mass="12558">MFVYESIPIDFFWEQLKTVSVTAGELALLDAAAKANGTNPSGAFPDPAEFLKRWETAKDLAANVGWEGDFRNEPVVFWVPHEDSFDYGFVIKQDNNGATYVISPVRLESLRN</sequence>
<dbReference type="EMBL" id="WWCN01000003">
    <property type="protein sequence ID" value="MYM21931.1"/>
    <property type="molecule type" value="Genomic_DNA"/>
</dbReference>
<protein>
    <submittedName>
        <fullName evidence="1">Uncharacterized protein</fullName>
    </submittedName>
</protein>
<comment type="caution">
    <text evidence="1">The sequence shown here is derived from an EMBL/GenBank/DDBJ whole genome shotgun (WGS) entry which is preliminary data.</text>
</comment>
<dbReference type="RefSeq" id="WP_161005461.1">
    <property type="nucleotide sequence ID" value="NZ_WWCN01000003.1"/>
</dbReference>
<evidence type="ECO:0000313" key="1">
    <source>
        <dbReference type="EMBL" id="MYM21931.1"/>
    </source>
</evidence>
<reference evidence="1 2" key="1">
    <citation type="submission" date="2019-12" db="EMBL/GenBank/DDBJ databases">
        <title>Novel species isolated from a subtropical stream in China.</title>
        <authorList>
            <person name="Lu H."/>
        </authorList>
    </citation>
    <scope>NUCLEOTIDE SEQUENCE [LARGE SCALE GENOMIC DNA]</scope>
    <source>
        <strain evidence="1 2">FT135W</strain>
    </source>
</reference>
<dbReference type="Proteomes" id="UP000479335">
    <property type="component" value="Unassembled WGS sequence"/>
</dbReference>
<organism evidence="1 2">
    <name type="scientific">Duganella flavida</name>
    <dbReference type="NCBI Taxonomy" id="2692175"/>
    <lineage>
        <taxon>Bacteria</taxon>
        <taxon>Pseudomonadati</taxon>
        <taxon>Pseudomonadota</taxon>
        <taxon>Betaproteobacteria</taxon>
        <taxon>Burkholderiales</taxon>
        <taxon>Oxalobacteraceae</taxon>
        <taxon>Telluria group</taxon>
        <taxon>Duganella</taxon>
    </lineage>
</organism>